<name>A0A0Q1CJU6_9PSED</name>
<accession>A0A0Q1CJU6</accession>
<reference evidence="1 2" key="1">
    <citation type="submission" date="2015-10" db="EMBL/GenBank/DDBJ databases">
        <title>Pseudomonas helleri sp. nov. and Pseudomonas weihenstephanensis sp. nov., isolated from raw cows milk.</title>
        <authorList>
            <person name="Von Neubeck M."/>
            <person name="Huptas C."/>
            <person name="Wenning M."/>
            <person name="Scherer S."/>
        </authorList>
    </citation>
    <scope>NUCLEOTIDE SEQUENCE [LARGE SCALE GENOMIC DNA]</scope>
    <source>
        <strain evidence="1 2">BSTT44</strain>
    </source>
</reference>
<dbReference type="Proteomes" id="UP000050342">
    <property type="component" value="Unassembled WGS sequence"/>
</dbReference>
<dbReference type="EMBL" id="LLWH01000023">
    <property type="protein sequence ID" value="KQB55171.1"/>
    <property type="molecule type" value="Genomic_DNA"/>
</dbReference>
<dbReference type="OrthoDB" id="7028938at2"/>
<protein>
    <submittedName>
        <fullName evidence="1">Uncharacterized protein</fullName>
    </submittedName>
</protein>
<dbReference type="RefSeq" id="WP_055101449.1">
    <property type="nucleotide sequence ID" value="NZ_LLWH01000023.1"/>
</dbReference>
<proteinExistence type="predicted"/>
<evidence type="ECO:0000313" key="2">
    <source>
        <dbReference type="Proteomes" id="UP000050342"/>
    </source>
</evidence>
<sequence>MNRQGFANLGISSRHLQQGLFTSLALVMTLIGGQQWAHWQQASAAQTAQSVPSHTLAFQQTHFSAIHSTALDSNTATGRYNLAASQETQIANSQPEPERWVF</sequence>
<dbReference type="AlphaFoldDB" id="A0A0Q1CJU6"/>
<comment type="caution">
    <text evidence="1">The sequence shown here is derived from an EMBL/GenBank/DDBJ whole genome shotgun (WGS) entry which is preliminary data.</text>
</comment>
<keyword evidence="2" id="KW-1185">Reference proteome</keyword>
<gene>
    <name evidence="1" type="ORF">AQS70_19545</name>
</gene>
<evidence type="ECO:0000313" key="1">
    <source>
        <dbReference type="EMBL" id="KQB55171.1"/>
    </source>
</evidence>
<organism evidence="1 2">
    <name type="scientific">Pseudomonas endophytica</name>
    <dbReference type="NCBI Taxonomy" id="1563157"/>
    <lineage>
        <taxon>Bacteria</taxon>
        <taxon>Pseudomonadati</taxon>
        <taxon>Pseudomonadota</taxon>
        <taxon>Gammaproteobacteria</taxon>
        <taxon>Pseudomonadales</taxon>
        <taxon>Pseudomonadaceae</taxon>
        <taxon>Pseudomonas</taxon>
    </lineage>
</organism>